<gene>
    <name evidence="2" type="ORF">DFH08DRAFT_940089</name>
</gene>
<proteinExistence type="predicted"/>
<evidence type="ECO:0000313" key="2">
    <source>
        <dbReference type="EMBL" id="KAJ7331451.1"/>
    </source>
</evidence>
<reference evidence="2" key="1">
    <citation type="submission" date="2023-03" db="EMBL/GenBank/DDBJ databases">
        <title>Massive genome expansion in bonnet fungi (Mycena s.s.) driven by repeated elements and novel gene families across ecological guilds.</title>
        <authorList>
            <consortium name="Lawrence Berkeley National Laboratory"/>
            <person name="Harder C.B."/>
            <person name="Miyauchi S."/>
            <person name="Viragh M."/>
            <person name="Kuo A."/>
            <person name="Thoen E."/>
            <person name="Andreopoulos B."/>
            <person name="Lu D."/>
            <person name="Skrede I."/>
            <person name="Drula E."/>
            <person name="Henrissat B."/>
            <person name="Morin E."/>
            <person name="Kohler A."/>
            <person name="Barry K."/>
            <person name="LaButti K."/>
            <person name="Morin E."/>
            <person name="Salamov A."/>
            <person name="Lipzen A."/>
            <person name="Mereny Z."/>
            <person name="Hegedus B."/>
            <person name="Baldrian P."/>
            <person name="Stursova M."/>
            <person name="Weitz H."/>
            <person name="Taylor A."/>
            <person name="Grigoriev I.V."/>
            <person name="Nagy L.G."/>
            <person name="Martin F."/>
            <person name="Kauserud H."/>
        </authorList>
    </citation>
    <scope>NUCLEOTIDE SEQUENCE</scope>
    <source>
        <strain evidence="2">CBHHK002</strain>
    </source>
</reference>
<organism evidence="2 3">
    <name type="scientific">Mycena albidolilacea</name>
    <dbReference type="NCBI Taxonomy" id="1033008"/>
    <lineage>
        <taxon>Eukaryota</taxon>
        <taxon>Fungi</taxon>
        <taxon>Dikarya</taxon>
        <taxon>Basidiomycota</taxon>
        <taxon>Agaricomycotina</taxon>
        <taxon>Agaricomycetes</taxon>
        <taxon>Agaricomycetidae</taxon>
        <taxon>Agaricales</taxon>
        <taxon>Marasmiineae</taxon>
        <taxon>Mycenaceae</taxon>
        <taxon>Mycena</taxon>
    </lineage>
</organism>
<protein>
    <submittedName>
        <fullName evidence="2">Uncharacterized protein</fullName>
    </submittedName>
</protein>
<evidence type="ECO:0000313" key="3">
    <source>
        <dbReference type="Proteomes" id="UP001218218"/>
    </source>
</evidence>
<keyword evidence="3" id="KW-1185">Reference proteome</keyword>
<dbReference type="Proteomes" id="UP001218218">
    <property type="component" value="Unassembled WGS sequence"/>
</dbReference>
<comment type="caution">
    <text evidence="2">The sequence shown here is derived from an EMBL/GenBank/DDBJ whole genome shotgun (WGS) entry which is preliminary data.</text>
</comment>
<feature type="transmembrane region" description="Helical" evidence="1">
    <location>
        <begin position="117"/>
        <end position="139"/>
    </location>
</feature>
<name>A0AAD7ELH3_9AGAR</name>
<evidence type="ECO:0000256" key="1">
    <source>
        <dbReference type="SAM" id="Phobius"/>
    </source>
</evidence>
<dbReference type="EMBL" id="JARIHO010000035">
    <property type="protein sequence ID" value="KAJ7331451.1"/>
    <property type="molecule type" value="Genomic_DNA"/>
</dbReference>
<keyword evidence="1" id="KW-1133">Transmembrane helix</keyword>
<sequence length="253" mass="26922">MDALRFSGLLINDSSCGASRYPSGAGDHLGKKARISSITSLGVACGFLKCGIALILCYIQVYFALLVFVTQKLSVRPSLKTHQSLTQTHDTTAAWRGIGAAILCAWDQRKLASSIPAVLSVFFYLGCIFVLHVTTPALFSVETFNATGPSVQVGTRGLPAYAWPGNFLRDANGLDKLSDYAMGSLEFFPSVVETAIAPGLSGGTLYDTLDLDTPMGIGNVTVNVTGFNISCGYMTDVKLRFDPGRGSLVDSQN</sequence>
<keyword evidence="1" id="KW-0472">Membrane</keyword>
<accession>A0AAD7ELH3</accession>
<dbReference type="AlphaFoldDB" id="A0AAD7ELH3"/>
<keyword evidence="1" id="KW-0812">Transmembrane</keyword>
<feature type="transmembrane region" description="Helical" evidence="1">
    <location>
        <begin position="46"/>
        <end position="69"/>
    </location>
</feature>